<feature type="compositionally biased region" description="Basic and acidic residues" evidence="2">
    <location>
        <begin position="237"/>
        <end position="251"/>
    </location>
</feature>
<proteinExistence type="predicted"/>
<dbReference type="OrthoDB" id="8860305at2759"/>
<dbReference type="EMBL" id="VXAV01001284">
    <property type="protein sequence ID" value="NXL84241.1"/>
    <property type="molecule type" value="Genomic_DNA"/>
</dbReference>
<dbReference type="GO" id="GO:0071888">
    <property type="term" value="P:macrophage apoptotic process"/>
    <property type="evidence" value="ECO:0007669"/>
    <property type="project" value="TreeGrafter"/>
</dbReference>
<dbReference type="SUPFAM" id="SSF50729">
    <property type="entry name" value="PH domain-like"/>
    <property type="match status" value="1"/>
</dbReference>
<dbReference type="InterPro" id="IPR043448">
    <property type="entry name" value="PKHO1/2"/>
</dbReference>
<feature type="compositionally biased region" description="Low complexity" evidence="2">
    <location>
        <begin position="366"/>
        <end position="377"/>
    </location>
</feature>
<keyword evidence="1" id="KW-0175">Coiled coil</keyword>
<feature type="compositionally biased region" description="Low complexity" evidence="2">
    <location>
        <begin position="430"/>
        <end position="442"/>
    </location>
</feature>
<evidence type="ECO:0000259" key="3">
    <source>
        <dbReference type="PROSITE" id="PS50003"/>
    </source>
</evidence>
<dbReference type="PANTHER" id="PTHR15871:SF2">
    <property type="entry name" value="PLECKSTRIN HOMOLOGY DOMAIN-CONTAINING FAMILY O MEMBER 2"/>
    <property type="match status" value="1"/>
</dbReference>
<feature type="non-terminal residue" evidence="4">
    <location>
        <position position="1"/>
    </location>
</feature>
<feature type="compositionally biased region" description="Low complexity" evidence="2">
    <location>
        <begin position="328"/>
        <end position="340"/>
    </location>
</feature>
<dbReference type="PANTHER" id="PTHR15871">
    <property type="entry name" value="PH DOMAIN-CONTAINING PROTEIN"/>
    <property type="match status" value="1"/>
</dbReference>
<protein>
    <submittedName>
        <fullName evidence="4">PKHO2 protein</fullName>
    </submittedName>
</protein>
<comment type="caution">
    <text evidence="4">The sequence shown here is derived from an EMBL/GenBank/DDBJ whole genome shotgun (WGS) entry which is preliminary data.</text>
</comment>
<feature type="compositionally biased region" description="Low complexity" evidence="2">
    <location>
        <begin position="385"/>
        <end position="397"/>
    </location>
</feature>
<evidence type="ECO:0000313" key="4">
    <source>
        <dbReference type="EMBL" id="NXL84241.1"/>
    </source>
</evidence>
<feature type="region of interest" description="Disordered" evidence="2">
    <location>
        <begin position="173"/>
        <end position="458"/>
    </location>
</feature>
<reference evidence="4 5" key="1">
    <citation type="submission" date="2019-09" db="EMBL/GenBank/DDBJ databases">
        <title>Bird 10,000 Genomes (B10K) Project - Family phase.</title>
        <authorList>
            <person name="Zhang G."/>
        </authorList>
    </citation>
    <scope>NUCLEOTIDE SEQUENCE [LARGE SCALE GENOMIC DNA]</scope>
    <source>
        <strain evidence="4">B10K-DU-001-39</strain>
        <tissue evidence="4">Muscle</tissue>
    </source>
</reference>
<feature type="compositionally biased region" description="Basic and acidic residues" evidence="2">
    <location>
        <begin position="549"/>
        <end position="561"/>
    </location>
</feature>
<dbReference type="Proteomes" id="UP000562322">
    <property type="component" value="Unassembled WGS sequence"/>
</dbReference>
<feature type="non-terminal residue" evidence="4">
    <location>
        <position position="571"/>
    </location>
</feature>
<organism evidence="4 5">
    <name type="scientific">Alectura lathami</name>
    <name type="common">Australian brush turkey</name>
    <dbReference type="NCBI Taxonomy" id="81907"/>
    <lineage>
        <taxon>Eukaryota</taxon>
        <taxon>Metazoa</taxon>
        <taxon>Chordata</taxon>
        <taxon>Craniata</taxon>
        <taxon>Vertebrata</taxon>
        <taxon>Euteleostomi</taxon>
        <taxon>Archelosauria</taxon>
        <taxon>Archosauria</taxon>
        <taxon>Dinosauria</taxon>
        <taxon>Saurischia</taxon>
        <taxon>Theropoda</taxon>
        <taxon>Coelurosauria</taxon>
        <taxon>Aves</taxon>
        <taxon>Neognathae</taxon>
        <taxon>Galloanserae</taxon>
        <taxon>Galliformes</taxon>
        <taxon>Megapodiidae</taxon>
        <taxon>Alectura</taxon>
    </lineage>
</organism>
<feature type="region of interest" description="Disordered" evidence="2">
    <location>
        <begin position="549"/>
        <end position="571"/>
    </location>
</feature>
<dbReference type="Pfam" id="PF00169">
    <property type="entry name" value="PH"/>
    <property type="match status" value="1"/>
</dbReference>
<dbReference type="Gene3D" id="2.30.29.30">
    <property type="entry name" value="Pleckstrin-homology domain (PH domain)/Phosphotyrosine-binding domain (PTB)"/>
    <property type="match status" value="1"/>
</dbReference>
<accession>A0A7L0VYL8</accession>
<evidence type="ECO:0000313" key="5">
    <source>
        <dbReference type="Proteomes" id="UP000562322"/>
    </source>
</evidence>
<dbReference type="PROSITE" id="PS50003">
    <property type="entry name" value="PH_DOMAIN"/>
    <property type="match status" value="1"/>
</dbReference>
<dbReference type="InterPro" id="IPR001849">
    <property type="entry name" value="PH_domain"/>
</dbReference>
<evidence type="ECO:0000256" key="1">
    <source>
        <dbReference type="SAM" id="Coils"/>
    </source>
</evidence>
<keyword evidence="5" id="KW-1185">Reference proteome</keyword>
<gene>
    <name evidence="4" type="primary">Plekho2</name>
    <name evidence="4" type="ORF">ALELAT_R11153</name>
</gene>
<sequence>QDTKEEVSEKPKPAPTAEKFGWIKKSSGGLLGLWKDRYIQLRKTQLVVFEDEDEQKCIETVELESYDKCQELRALLKKKNRFILIRSPGKKVHDIKFQAPTLEEKESWIKALNEGINRGKNKIFDEVKVDESLSLDHVTRDRVKVAHGRRPPTRSHLKEAAKSTSDGILRLDLDIVDNGPPNFDSTISENDNLPPQKETPKPPMPPTKPTGAKENQDVENSVPDQEHKKPLSPPLPPDKKLKEGVASKDNADATEEDSVSREENVEESDSPSEEKREELVEISNKRSAKAPIPPPKSVPDKLKVAWDQPVLEPKTTEDLKSSGDSSKDSLAAIAAADVAKPPVPPPKVLSEKMLATMNSSHGDLEAGGLEELGCSSSKPPVNGVEASEAAESASQTAETEEGNGRTSAEREEQTSAEQRETSPATETGRSVKTTTEKTTSVENTSALKLRSSSLGDLLCDSRSTQRALPGRGLAKDSHPCLAKMEEKVANEREKAEKLLQKVLREGLEQAQEGNGPPVTAETLLNEAVEQLRQATQVLQEIKGLGELKKEATQKQKEKQKDLVTLYRRSAP</sequence>
<dbReference type="AlphaFoldDB" id="A0A7L0VYL8"/>
<evidence type="ECO:0000256" key="2">
    <source>
        <dbReference type="SAM" id="MobiDB-lite"/>
    </source>
</evidence>
<feature type="compositionally biased region" description="Polar residues" evidence="2">
    <location>
        <begin position="183"/>
        <end position="193"/>
    </location>
</feature>
<feature type="compositionally biased region" description="Polar residues" evidence="2">
    <location>
        <begin position="443"/>
        <end position="454"/>
    </location>
</feature>
<dbReference type="SMART" id="SM00233">
    <property type="entry name" value="PH"/>
    <property type="match status" value="1"/>
</dbReference>
<feature type="compositionally biased region" description="Basic and acidic residues" evidence="2">
    <location>
        <begin position="314"/>
        <end position="327"/>
    </location>
</feature>
<feature type="compositionally biased region" description="Basic and acidic residues" evidence="2">
    <location>
        <begin position="407"/>
        <end position="420"/>
    </location>
</feature>
<dbReference type="CDD" id="cd13317">
    <property type="entry name" value="PH_PLEKHO1_PLEKHO2"/>
    <property type="match status" value="1"/>
</dbReference>
<dbReference type="InterPro" id="IPR011993">
    <property type="entry name" value="PH-like_dom_sf"/>
</dbReference>
<feature type="coiled-coil region" evidence="1">
    <location>
        <begin position="481"/>
        <end position="544"/>
    </location>
</feature>
<feature type="domain" description="PH" evidence="3">
    <location>
        <begin position="16"/>
        <end position="117"/>
    </location>
</feature>
<name>A0A7L0VYL8_ALELA</name>